<dbReference type="EMBL" id="VEPZ02001107">
    <property type="protein sequence ID" value="KAE8694653.1"/>
    <property type="molecule type" value="Genomic_DNA"/>
</dbReference>
<accession>A0A6A2ZS95</accession>
<protein>
    <submittedName>
        <fullName evidence="1">Uncharacterized protein</fullName>
    </submittedName>
</protein>
<evidence type="ECO:0000313" key="2">
    <source>
        <dbReference type="Proteomes" id="UP000436088"/>
    </source>
</evidence>
<dbReference type="InterPro" id="IPR045012">
    <property type="entry name" value="NLP"/>
</dbReference>
<organism evidence="1 2">
    <name type="scientific">Hibiscus syriacus</name>
    <name type="common">Rose of Sharon</name>
    <dbReference type="NCBI Taxonomy" id="106335"/>
    <lineage>
        <taxon>Eukaryota</taxon>
        <taxon>Viridiplantae</taxon>
        <taxon>Streptophyta</taxon>
        <taxon>Embryophyta</taxon>
        <taxon>Tracheophyta</taxon>
        <taxon>Spermatophyta</taxon>
        <taxon>Magnoliopsida</taxon>
        <taxon>eudicotyledons</taxon>
        <taxon>Gunneridae</taxon>
        <taxon>Pentapetalae</taxon>
        <taxon>rosids</taxon>
        <taxon>malvids</taxon>
        <taxon>Malvales</taxon>
        <taxon>Malvaceae</taxon>
        <taxon>Malvoideae</taxon>
        <taxon>Hibiscus</taxon>
    </lineage>
</organism>
<proteinExistence type="predicted"/>
<dbReference type="PANTHER" id="PTHR32002">
    <property type="entry name" value="PROTEIN NLP8"/>
    <property type="match status" value="1"/>
</dbReference>
<name>A0A6A2ZS95_HIBSY</name>
<evidence type="ECO:0000313" key="1">
    <source>
        <dbReference type="EMBL" id="KAE8694653.1"/>
    </source>
</evidence>
<sequence length="188" mass="21069">MCEPDEDNACPLPPKQQHHQRIMDVDDLDLNTSWPLDHLTSLSNPTSPFTIPSSSSDHPCSPLWAFSDEDKFGFAAGYNIFVTCASNPVNENAKEDNDNGGFPSPCLGLLPLENPYSYRVFKERMTQALRYFKESTEHVLAQVWAPVKSGGHYVLTTLGQPFVLDLRGNGLHQYTMVSLMYTIDKCLI</sequence>
<gene>
    <name evidence="1" type="ORF">F3Y22_tig00110777pilonHSYRG00200</name>
</gene>
<reference evidence="1" key="1">
    <citation type="submission" date="2019-09" db="EMBL/GenBank/DDBJ databases">
        <title>Draft genome information of white flower Hibiscus syriacus.</title>
        <authorList>
            <person name="Kim Y.-M."/>
        </authorList>
    </citation>
    <scope>NUCLEOTIDE SEQUENCE [LARGE SCALE GENOMIC DNA]</scope>
    <source>
        <strain evidence="1">YM2019G1</strain>
    </source>
</reference>
<dbReference type="Proteomes" id="UP000436088">
    <property type="component" value="Unassembled WGS sequence"/>
</dbReference>
<dbReference type="AlphaFoldDB" id="A0A6A2ZS95"/>
<keyword evidence="2" id="KW-1185">Reference proteome</keyword>
<dbReference type="GO" id="GO:0003700">
    <property type="term" value="F:DNA-binding transcription factor activity"/>
    <property type="evidence" value="ECO:0007669"/>
    <property type="project" value="InterPro"/>
</dbReference>
<comment type="caution">
    <text evidence="1">The sequence shown here is derived from an EMBL/GenBank/DDBJ whole genome shotgun (WGS) entry which is preliminary data.</text>
</comment>
<dbReference type="PANTHER" id="PTHR32002:SF35">
    <property type="entry name" value="PROTEIN NLP6"/>
    <property type="match status" value="1"/>
</dbReference>